<feature type="short sequence motif" description="Histidine triad motif" evidence="6">
    <location>
        <begin position="132"/>
        <end position="136"/>
    </location>
</feature>
<dbReference type="STRING" id="1573173.A0A161WBW0"/>
<name>A0A161WBW0_COLIC</name>
<dbReference type="InterPro" id="IPR011146">
    <property type="entry name" value="HIT-like"/>
</dbReference>
<evidence type="ECO:0000256" key="5">
    <source>
        <dbReference type="PIRSR" id="PIRSR639383-3"/>
    </source>
</evidence>
<feature type="binding site" evidence="4">
    <location>
        <position position="55"/>
    </location>
    <ligand>
        <name>substrate</name>
    </ligand>
</feature>
<dbReference type="FunFam" id="3.30.428.10:FF:000011">
    <property type="entry name" value="Fragile histidine triad"/>
    <property type="match status" value="1"/>
</dbReference>
<dbReference type="GO" id="GO:0047710">
    <property type="term" value="F:bis(5'-adenosyl)-triphosphatase activity"/>
    <property type="evidence" value="ECO:0007669"/>
    <property type="project" value="UniProtKB-UniRule"/>
</dbReference>
<keyword evidence="10" id="KW-1185">Reference proteome</keyword>
<sequence>LRIMFSTRTLTNRLPRAHIFNFRRTMSSQDKIHFGPFEVTDQVFFKTAHSFALVNLKPLLPGHVLICPLKTHKRLTDLPPAEVTDLFTTTQLVQKMLARRYFPSSSTPAAPEAGSFNIAVQDGADAGQTVSHVHVHIIPRIPGETGKDGSGPRDEIYEQMASEEGNLGGALWDKELGKRPEAGGQFARIEDAMRKARSMEEMVEEAKSYRALLEEMGAISER</sequence>
<dbReference type="InterPro" id="IPR019808">
    <property type="entry name" value="Histidine_triad_CS"/>
</dbReference>
<dbReference type="InterPro" id="IPR036265">
    <property type="entry name" value="HIT-like_sf"/>
</dbReference>
<dbReference type="CDD" id="cd01275">
    <property type="entry name" value="FHIT"/>
    <property type="match status" value="1"/>
</dbReference>
<feature type="binding site" evidence="4">
    <location>
        <begin position="127"/>
        <end position="130"/>
    </location>
    <ligand>
        <name>substrate</name>
    </ligand>
</feature>
<evidence type="ECO:0000256" key="4">
    <source>
        <dbReference type="PIRSR" id="PIRSR639383-2"/>
    </source>
</evidence>
<evidence type="ECO:0000256" key="7">
    <source>
        <dbReference type="RuleBase" id="RU366076"/>
    </source>
</evidence>
<feature type="non-terminal residue" evidence="9">
    <location>
        <position position="1"/>
    </location>
</feature>
<dbReference type="SUPFAM" id="SSF54197">
    <property type="entry name" value="HIT-like"/>
    <property type="match status" value="1"/>
</dbReference>
<dbReference type="EC" id="3.6.1.29" evidence="7"/>
<dbReference type="Proteomes" id="UP000076584">
    <property type="component" value="Unassembled WGS sequence"/>
</dbReference>
<organism evidence="9 10">
    <name type="scientific">Colletotrichum incanum</name>
    <name type="common">Soybean anthracnose fungus</name>
    <dbReference type="NCBI Taxonomy" id="1573173"/>
    <lineage>
        <taxon>Eukaryota</taxon>
        <taxon>Fungi</taxon>
        <taxon>Dikarya</taxon>
        <taxon>Ascomycota</taxon>
        <taxon>Pezizomycotina</taxon>
        <taxon>Sordariomycetes</taxon>
        <taxon>Hypocreomycetidae</taxon>
        <taxon>Glomerellales</taxon>
        <taxon>Glomerellaceae</taxon>
        <taxon>Colletotrichum</taxon>
        <taxon>Colletotrichum spaethianum species complex</taxon>
    </lineage>
</organism>
<dbReference type="PANTHER" id="PTHR46243:SF1">
    <property type="entry name" value="BIS(5'-ADENOSYL)-TRIPHOSPHATASE"/>
    <property type="match status" value="1"/>
</dbReference>
<evidence type="ECO:0000313" key="9">
    <source>
        <dbReference type="EMBL" id="KZL81708.1"/>
    </source>
</evidence>
<comment type="catalytic activity">
    <reaction evidence="7">
        <text>P(1),P(3)-bis(5'-adenosyl) triphosphate + H2O = AMP + ADP + 2 H(+)</text>
        <dbReference type="Rhea" id="RHEA:13893"/>
        <dbReference type="ChEBI" id="CHEBI:15377"/>
        <dbReference type="ChEBI" id="CHEBI:15378"/>
        <dbReference type="ChEBI" id="CHEBI:58529"/>
        <dbReference type="ChEBI" id="CHEBI:456215"/>
        <dbReference type="ChEBI" id="CHEBI:456216"/>
        <dbReference type="EC" id="3.6.1.29"/>
    </reaction>
</comment>
<gene>
    <name evidence="9" type="ORF">CI238_08550</name>
</gene>
<proteinExistence type="predicted"/>
<dbReference type="GO" id="GO:0000166">
    <property type="term" value="F:nucleotide binding"/>
    <property type="evidence" value="ECO:0007669"/>
    <property type="project" value="UniProtKB-KW"/>
</dbReference>
<dbReference type="PANTHER" id="PTHR46243">
    <property type="entry name" value="BIS(5'-ADENOSYL)-TRIPHOSPHATASE"/>
    <property type="match status" value="1"/>
</dbReference>
<reference evidence="9 10" key="1">
    <citation type="submission" date="2015-06" db="EMBL/GenBank/DDBJ databases">
        <title>Survival trade-offs in plant roots during colonization by closely related pathogenic and mutualistic fungi.</title>
        <authorList>
            <person name="Hacquard S."/>
            <person name="Kracher B."/>
            <person name="Hiruma K."/>
            <person name="Weinman A."/>
            <person name="Muench P."/>
            <person name="Garrido Oter R."/>
            <person name="Ver Loren van Themaat E."/>
            <person name="Dallerey J.-F."/>
            <person name="Damm U."/>
            <person name="Henrissat B."/>
            <person name="Lespinet O."/>
            <person name="Thon M."/>
            <person name="Kemen E."/>
            <person name="McHardy A.C."/>
            <person name="Schulze-Lefert P."/>
            <person name="O'Connell R.J."/>
        </authorList>
    </citation>
    <scope>NUCLEOTIDE SEQUENCE [LARGE SCALE GENOMIC DNA]</scope>
    <source>
        <strain evidence="9 10">MAFF 238704</strain>
    </source>
</reference>
<comment type="cofactor">
    <cofactor evidence="7">
        <name>Mn(2+)</name>
        <dbReference type="ChEBI" id="CHEBI:29035"/>
    </cofactor>
</comment>
<dbReference type="Pfam" id="PF01230">
    <property type="entry name" value="HIT"/>
    <property type="match status" value="1"/>
</dbReference>
<evidence type="ECO:0000256" key="3">
    <source>
        <dbReference type="PIRSR" id="PIRSR639383-1"/>
    </source>
</evidence>
<evidence type="ECO:0000256" key="2">
    <source>
        <dbReference type="ARBA" id="ARBA00022801"/>
    </source>
</evidence>
<dbReference type="InterPro" id="IPR039383">
    <property type="entry name" value="FHIT"/>
</dbReference>
<feature type="domain" description="HIT" evidence="8">
    <location>
        <begin position="30"/>
        <end position="147"/>
    </location>
</feature>
<dbReference type="Gene3D" id="3.30.428.10">
    <property type="entry name" value="HIT-like"/>
    <property type="match status" value="1"/>
</dbReference>
<dbReference type="InterPro" id="IPR051884">
    <property type="entry name" value="Bis(5'-adenosyl)-TPase_reg"/>
</dbReference>
<dbReference type="EMBL" id="LFIW01001599">
    <property type="protein sequence ID" value="KZL81708.1"/>
    <property type="molecule type" value="Genomic_DNA"/>
</dbReference>
<feature type="active site" description="Tele-AMP-histidine intermediate" evidence="3">
    <location>
        <position position="134"/>
    </location>
</feature>
<dbReference type="PROSITE" id="PS00892">
    <property type="entry name" value="HIT_1"/>
    <property type="match status" value="1"/>
</dbReference>
<evidence type="ECO:0000259" key="8">
    <source>
        <dbReference type="PROSITE" id="PS51084"/>
    </source>
</evidence>
<accession>A0A161WBW0</accession>
<evidence type="ECO:0000256" key="6">
    <source>
        <dbReference type="PROSITE-ProRule" id="PRU00464"/>
    </source>
</evidence>
<evidence type="ECO:0000256" key="1">
    <source>
        <dbReference type="ARBA" id="ARBA00022741"/>
    </source>
</evidence>
<comment type="caution">
    <text evidence="9">The sequence shown here is derived from an EMBL/GenBank/DDBJ whole genome shotgun (WGS) entry which is preliminary data.</text>
</comment>
<dbReference type="AlphaFoldDB" id="A0A161WBW0"/>
<keyword evidence="2 7" id="KW-0378">Hydrolase</keyword>
<protein>
    <recommendedName>
        <fullName evidence="7">Bis(5'-adenosyl)-triphosphatase</fullName>
        <ecNumber evidence="7">3.6.1.29</ecNumber>
    </recommendedName>
</protein>
<evidence type="ECO:0000313" key="10">
    <source>
        <dbReference type="Proteomes" id="UP000076584"/>
    </source>
</evidence>
<feature type="site" description="Important for induction of apoptosis" evidence="5">
    <location>
        <position position="157"/>
    </location>
</feature>
<feature type="binding site" evidence="4">
    <location>
        <position position="121"/>
    </location>
    <ligand>
        <name>substrate</name>
    </ligand>
</feature>
<dbReference type="PROSITE" id="PS51084">
    <property type="entry name" value="HIT_2"/>
    <property type="match status" value="1"/>
</dbReference>
<feature type="binding site" evidence="4">
    <location>
        <position position="136"/>
    </location>
    <ligand>
        <name>substrate</name>
    </ligand>
</feature>
<keyword evidence="1 7" id="KW-0547">Nucleotide-binding</keyword>